<name>A0A9Q0RJX8_BLOTA</name>
<feature type="region of interest" description="Disordered" evidence="1">
    <location>
        <begin position="1392"/>
        <end position="1582"/>
    </location>
</feature>
<feature type="compositionally biased region" description="Low complexity" evidence="1">
    <location>
        <begin position="145"/>
        <end position="155"/>
    </location>
</feature>
<feature type="compositionally biased region" description="Polar residues" evidence="1">
    <location>
        <begin position="40"/>
        <end position="54"/>
    </location>
</feature>
<evidence type="ECO:0000313" key="4">
    <source>
        <dbReference type="Proteomes" id="UP001142055"/>
    </source>
</evidence>
<feature type="region of interest" description="Disordered" evidence="1">
    <location>
        <begin position="512"/>
        <end position="532"/>
    </location>
</feature>
<feature type="region of interest" description="Disordered" evidence="1">
    <location>
        <begin position="357"/>
        <end position="382"/>
    </location>
</feature>
<reference evidence="3" key="1">
    <citation type="submission" date="2022-12" db="EMBL/GenBank/DDBJ databases">
        <title>Genome assemblies of Blomia tropicalis.</title>
        <authorList>
            <person name="Cui Y."/>
        </authorList>
    </citation>
    <scope>NUCLEOTIDE SEQUENCE</scope>
    <source>
        <tissue evidence="3">Adult mites</tissue>
    </source>
</reference>
<evidence type="ECO:0000259" key="2">
    <source>
        <dbReference type="PROSITE" id="PS50106"/>
    </source>
</evidence>
<feature type="region of interest" description="Disordered" evidence="1">
    <location>
        <begin position="1176"/>
        <end position="1226"/>
    </location>
</feature>
<feature type="region of interest" description="Disordered" evidence="1">
    <location>
        <begin position="437"/>
        <end position="486"/>
    </location>
</feature>
<feature type="compositionally biased region" description="Low complexity" evidence="1">
    <location>
        <begin position="637"/>
        <end position="661"/>
    </location>
</feature>
<feature type="compositionally biased region" description="Polar residues" evidence="1">
    <location>
        <begin position="1194"/>
        <end position="1211"/>
    </location>
</feature>
<dbReference type="SUPFAM" id="SSF50156">
    <property type="entry name" value="PDZ domain-like"/>
    <property type="match status" value="1"/>
</dbReference>
<sequence length="1582" mass="175734">MQGNLMGPSDSRDVQSMIQQQQQQQKQPQSLYQQQPSHQMNQGLPSQIPQQHQANLMSQYGQSAILEQQLQYPTNQSRQPYPIMNETPSLYMDGTDVQQIQQEQMYGTSTSNTNRMISSSIITTANNTSNNLNNSMSSLIGQTNLQQQRQQQQQQVMNQRSVVPNNSSNIMSSTSGTTSMTGTNHLTINRSSMMSNKMNNLQQQYSDSAWAHATELSPIMDVSPSIESAEARDIMDRRQRMEMEQQQKASNMGIPRATSGTISGMIDDFNRAIETLSLNNNPDDMESSIQQKRALRENGGKQLQQQQQPQLNISIGTSSGTTLTSTATNMKGNLSRRASTGQVIDTYDHHIHHYREGRLSKSPAKTPIHSTSNDGTKNTKSVESLESLRQQTAIEQQLQKQQQILIQQQQQFLQIQLEQQRLQTQMNEQLTTVAKIEQQKKVDDSGSNAGSRPNSQAGQHVQSQSISTQQQQQPQHANQSAQTNIQRNQSAITKETVAVNTEITHQDMLLEQSPTQTMGNQSHHHRKTQQSSRMMMKQHADKQVATSNTPPPMPNSVHHRPITSSIGLHHLQQQQLYQTVSNNTIIGRMTGIESIDSIVARTRGRIVQTNRRPNPVRVTGPVQTGYPSSILIKKDSTGTTQSTSTSSLTSTTLTTTTTTTTSSQLNTLGYLDLDTKNVTFEDCYEKRRKLPTVPKDEEPISSIATRKLIKDRLSGKNVLNRSGNPPLKSSSSLDSSFGVGPMGILHRRPQSPYSTTSDISQFLASTYGRQILKSPSGASLADILSKGKLGEDPLKATFTDELKNIQQKIIDELKTGVINKDRAALIDDPLLRTHSSSGRHSSMMTNVPSATAKPSILSSTSAYDPYKVKAALMGNQSSNLSRFEMDRYDTISRQRNLSETRLGGFGGLNSGTQLDRYGIKSTLPFKSYEYESLNTIRYPDNKFSLTRPLSSVSFYNDTNALDDLRESSIGNNMNRDRLDWSAMKQLDGLKQQNYIEKQLLNGMKYDRFNSLYSKYDLETGLSNPGHRYSRHLFGRNPSRSWHPSPYVSDVSEDEDLDPDLSVEKKAAKVRAEIKRRRQRLADSGRLYRHYSFDDYSNHLSDYDPSDPLFGIDDPYGLVGSSLGHDYRKSKYFQDYPLSGSKEKYYSDDLDNYYNKSMYNDYGMRHNNARLYDSRLNTQQQQQSYMGRDPYPPQSYGNTSSMPLLTDMSSRSPMGPMGPPPMGPPPMGPPPPPTMNGTDMAYGRTPGGPGGAGYGTDLYDYNYMRGSPKKTQFAPNSTKYPKYPFPIKRILLTQDPKIRSMGGDGLGLKVVGGKDIPGTNMIGAYIQKIHPSLSMNEIREGMQVIEWNGIPLTGISHDEVSRIIANQIGDEIEVVIRTDINLLQDQYGYVHDSSMGYGPPPPPSGPHHGPMGPHPQPGPPPPNHQAPYGQINYGYGDGPPPPHHQGPPPPPDQMYSSGYYGPPPQGPGAPPPPPPPPGHHSYQSQPMMGQGPHPQQQPPPPSSGQHQHHSMHPQQPQVILQHNHPIDDYGHDQYSGKMNPGVPQAGGGGHMSMMGPNSGGVGPQPPPPPSSQQQQPPMEPSYY</sequence>
<feature type="compositionally biased region" description="Pro residues" evidence="1">
    <location>
        <begin position="1411"/>
        <end position="1423"/>
    </location>
</feature>
<feature type="compositionally biased region" description="Polar residues" evidence="1">
    <location>
        <begin position="368"/>
        <end position="382"/>
    </location>
</feature>
<feature type="compositionally biased region" description="Pro residues" evidence="1">
    <location>
        <begin position="1460"/>
        <end position="1477"/>
    </location>
</feature>
<feature type="region of interest" description="Disordered" evidence="1">
    <location>
        <begin position="297"/>
        <end position="337"/>
    </location>
</feature>
<dbReference type="GO" id="GO:0035418">
    <property type="term" value="P:protein localization to synapse"/>
    <property type="evidence" value="ECO:0007669"/>
    <property type="project" value="TreeGrafter"/>
</dbReference>
<dbReference type="GO" id="GO:1904071">
    <property type="term" value="P:presynaptic active zone assembly"/>
    <property type="evidence" value="ECO:0007669"/>
    <property type="project" value="TreeGrafter"/>
</dbReference>
<dbReference type="InterPro" id="IPR036034">
    <property type="entry name" value="PDZ_sf"/>
</dbReference>
<feature type="compositionally biased region" description="Pro residues" evidence="1">
    <location>
        <begin position="1437"/>
        <end position="1451"/>
    </location>
</feature>
<feature type="region of interest" description="Disordered" evidence="1">
    <location>
        <begin position="145"/>
        <end position="183"/>
    </location>
</feature>
<organism evidence="3 4">
    <name type="scientific">Blomia tropicalis</name>
    <name type="common">Mite</name>
    <dbReference type="NCBI Taxonomy" id="40697"/>
    <lineage>
        <taxon>Eukaryota</taxon>
        <taxon>Metazoa</taxon>
        <taxon>Ecdysozoa</taxon>
        <taxon>Arthropoda</taxon>
        <taxon>Chelicerata</taxon>
        <taxon>Arachnida</taxon>
        <taxon>Acari</taxon>
        <taxon>Acariformes</taxon>
        <taxon>Sarcoptiformes</taxon>
        <taxon>Astigmata</taxon>
        <taxon>Glycyphagoidea</taxon>
        <taxon>Echimyopodidae</taxon>
        <taxon>Blomia</taxon>
    </lineage>
</organism>
<keyword evidence="4" id="KW-1185">Reference proteome</keyword>
<feature type="compositionally biased region" description="Low complexity" evidence="1">
    <location>
        <begin position="1478"/>
        <end position="1493"/>
    </location>
</feature>
<comment type="caution">
    <text evidence="3">The sequence shown here is derived from an EMBL/GenBank/DDBJ whole genome shotgun (WGS) entry which is preliminary data.</text>
</comment>
<feature type="compositionally biased region" description="Pro residues" evidence="1">
    <location>
        <begin position="1215"/>
        <end position="1226"/>
    </location>
</feature>
<feature type="compositionally biased region" description="Polar residues" evidence="1">
    <location>
        <begin position="445"/>
        <end position="458"/>
    </location>
</feature>
<feature type="compositionally biased region" description="Low complexity" evidence="1">
    <location>
        <begin position="302"/>
        <end position="329"/>
    </location>
</feature>
<evidence type="ECO:0000313" key="3">
    <source>
        <dbReference type="EMBL" id="KAJ6215771.1"/>
    </source>
</evidence>
<dbReference type="PANTHER" id="PTHR14113">
    <property type="entry name" value="PICCOLO/BASSOON"/>
    <property type="match status" value="1"/>
</dbReference>
<evidence type="ECO:0000256" key="1">
    <source>
        <dbReference type="SAM" id="MobiDB-lite"/>
    </source>
</evidence>
<feature type="compositionally biased region" description="Low complexity" evidence="1">
    <location>
        <begin position="165"/>
        <end position="183"/>
    </location>
</feature>
<feature type="region of interest" description="Disordered" evidence="1">
    <location>
        <begin position="612"/>
        <end position="661"/>
    </location>
</feature>
<feature type="compositionally biased region" description="Low complexity" evidence="1">
    <location>
        <begin position="15"/>
        <end position="39"/>
    </location>
</feature>
<dbReference type="InterPro" id="IPR001478">
    <property type="entry name" value="PDZ"/>
</dbReference>
<dbReference type="GO" id="GO:0098882">
    <property type="term" value="F:structural constituent of presynaptic active zone"/>
    <property type="evidence" value="ECO:0007669"/>
    <property type="project" value="TreeGrafter"/>
</dbReference>
<dbReference type="PANTHER" id="PTHR14113:SF6">
    <property type="entry name" value="PROTEIN PICCOLO"/>
    <property type="match status" value="1"/>
</dbReference>
<dbReference type="GO" id="GO:0048788">
    <property type="term" value="C:cytoskeleton of presynaptic active zone"/>
    <property type="evidence" value="ECO:0007669"/>
    <property type="project" value="TreeGrafter"/>
</dbReference>
<dbReference type="SMART" id="SM00228">
    <property type="entry name" value="PDZ"/>
    <property type="match status" value="1"/>
</dbReference>
<dbReference type="Gene3D" id="2.30.42.10">
    <property type="match status" value="1"/>
</dbReference>
<dbReference type="GO" id="GO:0098982">
    <property type="term" value="C:GABA-ergic synapse"/>
    <property type="evidence" value="ECO:0007669"/>
    <property type="project" value="TreeGrafter"/>
</dbReference>
<feature type="region of interest" description="Disordered" evidence="1">
    <location>
        <begin position="1"/>
        <end position="54"/>
    </location>
</feature>
<dbReference type="PROSITE" id="PS50106">
    <property type="entry name" value="PDZ"/>
    <property type="match status" value="1"/>
</dbReference>
<dbReference type="InterPro" id="IPR052098">
    <property type="entry name" value="Presynaptic_Scaffold_Bsn/Pclo"/>
</dbReference>
<dbReference type="Proteomes" id="UP001142055">
    <property type="component" value="Chromosome 4"/>
</dbReference>
<proteinExistence type="predicted"/>
<dbReference type="EMBL" id="JAPWDV010000004">
    <property type="protein sequence ID" value="KAJ6215771.1"/>
    <property type="molecule type" value="Genomic_DNA"/>
</dbReference>
<feature type="compositionally biased region" description="Polar residues" evidence="1">
    <location>
        <begin position="512"/>
        <end position="521"/>
    </location>
</feature>
<protein>
    <recommendedName>
        <fullName evidence="2">PDZ domain-containing protein</fullName>
    </recommendedName>
</protein>
<dbReference type="GO" id="GO:0030424">
    <property type="term" value="C:axon"/>
    <property type="evidence" value="ECO:0007669"/>
    <property type="project" value="TreeGrafter"/>
</dbReference>
<dbReference type="GO" id="GO:0098978">
    <property type="term" value="C:glutamatergic synapse"/>
    <property type="evidence" value="ECO:0007669"/>
    <property type="project" value="TreeGrafter"/>
</dbReference>
<feature type="domain" description="PDZ" evidence="2">
    <location>
        <begin position="1288"/>
        <end position="1378"/>
    </location>
</feature>
<feature type="compositionally biased region" description="Low complexity" evidence="1">
    <location>
        <begin position="459"/>
        <end position="482"/>
    </location>
</feature>
<gene>
    <name evidence="3" type="ORF">RDWZM_010271</name>
</gene>
<accession>A0A9Q0RJX8</accession>